<accession>A0A6A3BBY7</accession>
<evidence type="ECO:0000313" key="1">
    <source>
        <dbReference type="EMBL" id="KAE8714424.1"/>
    </source>
</evidence>
<dbReference type="AlphaFoldDB" id="A0A6A3BBY7"/>
<evidence type="ECO:0000313" key="2">
    <source>
        <dbReference type="Proteomes" id="UP000436088"/>
    </source>
</evidence>
<gene>
    <name evidence="1" type="ORF">F3Y22_tig00110198pilonHSYRG00345</name>
</gene>
<organism evidence="1 2">
    <name type="scientific">Hibiscus syriacus</name>
    <name type="common">Rose of Sharon</name>
    <dbReference type="NCBI Taxonomy" id="106335"/>
    <lineage>
        <taxon>Eukaryota</taxon>
        <taxon>Viridiplantae</taxon>
        <taxon>Streptophyta</taxon>
        <taxon>Embryophyta</taxon>
        <taxon>Tracheophyta</taxon>
        <taxon>Spermatophyta</taxon>
        <taxon>Magnoliopsida</taxon>
        <taxon>eudicotyledons</taxon>
        <taxon>Gunneridae</taxon>
        <taxon>Pentapetalae</taxon>
        <taxon>rosids</taxon>
        <taxon>malvids</taxon>
        <taxon>Malvales</taxon>
        <taxon>Malvaceae</taxon>
        <taxon>Malvoideae</taxon>
        <taxon>Hibiscus</taxon>
    </lineage>
</organism>
<name>A0A6A3BBY7_HIBSY</name>
<sequence length="114" mass="12742">MSKTRVEGSRCSHGCRAKPCIRPDHGRTLDQPYSLHLQPPTSRTCLRASSSRALRNLIPLTAATIIAKYRLLEVVDENFEFVNFIPGEKFNGILKDLTVKGTSPSWDISKQEAT</sequence>
<comment type="caution">
    <text evidence="1">The sequence shown here is derived from an EMBL/GenBank/DDBJ whole genome shotgun (WGS) entry which is preliminary data.</text>
</comment>
<dbReference type="Proteomes" id="UP000436088">
    <property type="component" value="Unassembled WGS sequence"/>
</dbReference>
<dbReference type="EMBL" id="VEPZ02000872">
    <property type="protein sequence ID" value="KAE8714424.1"/>
    <property type="molecule type" value="Genomic_DNA"/>
</dbReference>
<reference evidence="1" key="1">
    <citation type="submission" date="2019-09" db="EMBL/GenBank/DDBJ databases">
        <title>Draft genome information of white flower Hibiscus syriacus.</title>
        <authorList>
            <person name="Kim Y.-M."/>
        </authorList>
    </citation>
    <scope>NUCLEOTIDE SEQUENCE [LARGE SCALE GENOMIC DNA]</scope>
    <source>
        <strain evidence="1">YM2019G1</strain>
    </source>
</reference>
<proteinExistence type="predicted"/>
<protein>
    <submittedName>
        <fullName evidence="1">Uncharacterized protein</fullName>
    </submittedName>
</protein>
<keyword evidence="2" id="KW-1185">Reference proteome</keyword>